<evidence type="ECO:0000256" key="2">
    <source>
        <dbReference type="ARBA" id="ARBA00006145"/>
    </source>
</evidence>
<reference evidence="11" key="1">
    <citation type="submission" date="2013-02" db="EMBL/GenBank/DDBJ databases">
        <authorList>
            <person name="Hughes D."/>
        </authorList>
    </citation>
    <scope>NUCLEOTIDE SEQUENCE</scope>
    <source>
        <strain>Durham</strain>
        <strain evidence="11">NC isolate 2 -- Noor lab</strain>
    </source>
</reference>
<evidence type="ECO:0008006" key="12">
    <source>
        <dbReference type="Google" id="ProtNLM"/>
    </source>
</evidence>
<sequence length="75" mass="8385">MYTLKCLFVVLCLASTLALSVAQLTFTSSWGKRGNALFDQQQDPVPCKTPTEILVEIFRFVQNEGQRFIECGPKG</sequence>
<keyword evidence="5 9" id="KW-0732">Signal</keyword>
<dbReference type="GO" id="GO:0005576">
    <property type="term" value="C:extracellular region"/>
    <property type="evidence" value="ECO:0007669"/>
    <property type="project" value="UniProtKB-SubCell"/>
</dbReference>
<name>T1H5C7_MEGSC</name>
<keyword evidence="7" id="KW-0873">Pyrrolidone carboxylic acid</keyword>
<evidence type="ECO:0000256" key="3">
    <source>
        <dbReference type="ARBA" id="ARBA00022525"/>
    </source>
</evidence>
<accession>T1H5C7</accession>
<keyword evidence="3" id="KW-0964">Secreted</keyword>
<dbReference type="InterPro" id="IPR010475">
    <property type="entry name" value="AKH/RPCH_hormone"/>
</dbReference>
<dbReference type="HOGENOM" id="CLU_191690_0_0_1"/>
<evidence type="ECO:0000313" key="11">
    <source>
        <dbReference type="Proteomes" id="UP000015102"/>
    </source>
</evidence>
<dbReference type="EMBL" id="CAQQ02186890">
    <property type="status" value="NOT_ANNOTATED_CDS"/>
    <property type="molecule type" value="Genomic_DNA"/>
</dbReference>
<organism evidence="10 11">
    <name type="scientific">Megaselia scalaris</name>
    <name type="common">Humpbacked fly</name>
    <name type="synonym">Phora scalaris</name>
    <dbReference type="NCBI Taxonomy" id="36166"/>
    <lineage>
        <taxon>Eukaryota</taxon>
        <taxon>Metazoa</taxon>
        <taxon>Ecdysozoa</taxon>
        <taxon>Arthropoda</taxon>
        <taxon>Hexapoda</taxon>
        <taxon>Insecta</taxon>
        <taxon>Pterygota</taxon>
        <taxon>Neoptera</taxon>
        <taxon>Endopterygota</taxon>
        <taxon>Diptera</taxon>
        <taxon>Brachycera</taxon>
        <taxon>Muscomorpha</taxon>
        <taxon>Platypezoidea</taxon>
        <taxon>Phoridae</taxon>
        <taxon>Megaseliini</taxon>
        <taxon>Megaselia</taxon>
    </lineage>
</organism>
<keyword evidence="8" id="KW-0527">Neuropeptide</keyword>
<keyword evidence="11" id="KW-1185">Reference proteome</keyword>
<evidence type="ECO:0000256" key="7">
    <source>
        <dbReference type="ARBA" id="ARBA00023283"/>
    </source>
</evidence>
<evidence type="ECO:0000256" key="4">
    <source>
        <dbReference type="ARBA" id="ARBA00022702"/>
    </source>
</evidence>
<protein>
    <recommendedName>
        <fullName evidence="12">Adipokinetic hormone 1</fullName>
    </recommendedName>
</protein>
<evidence type="ECO:0000256" key="8">
    <source>
        <dbReference type="ARBA" id="ARBA00023320"/>
    </source>
</evidence>
<dbReference type="Proteomes" id="UP000015102">
    <property type="component" value="Unassembled WGS sequence"/>
</dbReference>
<dbReference type="PROSITE" id="PS00256">
    <property type="entry name" value="AKH"/>
    <property type="match status" value="1"/>
</dbReference>
<reference evidence="10" key="2">
    <citation type="submission" date="2015-06" db="UniProtKB">
        <authorList>
            <consortium name="EnsemblMetazoa"/>
        </authorList>
    </citation>
    <scope>IDENTIFICATION</scope>
</reference>
<dbReference type="InterPro" id="IPR002047">
    <property type="entry name" value="Adipokinetic_hormone_CS"/>
</dbReference>
<dbReference type="EnsemblMetazoa" id="MESCA011504-RA">
    <property type="protein sequence ID" value="MESCA011504-PA"/>
    <property type="gene ID" value="MESCA011504"/>
</dbReference>
<comment type="similarity">
    <text evidence="2">Belongs to the AKH/HRTH/RPCH family.</text>
</comment>
<evidence type="ECO:0000256" key="6">
    <source>
        <dbReference type="ARBA" id="ARBA00022815"/>
    </source>
</evidence>
<dbReference type="GO" id="GO:0007218">
    <property type="term" value="P:neuropeptide signaling pathway"/>
    <property type="evidence" value="ECO:0007669"/>
    <property type="project" value="UniProtKB-KW"/>
</dbReference>
<feature type="signal peptide" evidence="9">
    <location>
        <begin position="1"/>
        <end position="22"/>
    </location>
</feature>
<proteinExistence type="inferred from homology"/>
<keyword evidence="6" id="KW-0027">Amidation</keyword>
<dbReference type="GO" id="GO:0005179">
    <property type="term" value="F:hormone activity"/>
    <property type="evidence" value="ECO:0007669"/>
    <property type="project" value="UniProtKB-KW"/>
</dbReference>
<evidence type="ECO:0000256" key="5">
    <source>
        <dbReference type="ARBA" id="ARBA00022729"/>
    </source>
</evidence>
<dbReference type="AlphaFoldDB" id="T1H5C7"/>
<keyword evidence="4" id="KW-0372">Hormone</keyword>
<evidence type="ECO:0000256" key="9">
    <source>
        <dbReference type="SAM" id="SignalP"/>
    </source>
</evidence>
<feature type="chain" id="PRO_5004577902" description="Adipokinetic hormone 1" evidence="9">
    <location>
        <begin position="23"/>
        <end position="75"/>
    </location>
</feature>
<dbReference type="Pfam" id="PF06377">
    <property type="entry name" value="Adipokin_hormo"/>
    <property type="match status" value="1"/>
</dbReference>
<evidence type="ECO:0000256" key="1">
    <source>
        <dbReference type="ARBA" id="ARBA00004613"/>
    </source>
</evidence>
<evidence type="ECO:0000313" key="10">
    <source>
        <dbReference type="EnsemblMetazoa" id="MESCA011504-PA"/>
    </source>
</evidence>
<comment type="subcellular location">
    <subcellularLocation>
        <location evidence="1">Secreted</location>
    </subcellularLocation>
</comment>